<accession>A0A0F9D9H9</accession>
<dbReference type="AlphaFoldDB" id="A0A0F9D9H9"/>
<organism evidence="1">
    <name type="scientific">marine sediment metagenome</name>
    <dbReference type="NCBI Taxonomy" id="412755"/>
    <lineage>
        <taxon>unclassified sequences</taxon>
        <taxon>metagenomes</taxon>
        <taxon>ecological metagenomes</taxon>
    </lineage>
</organism>
<comment type="caution">
    <text evidence="1">The sequence shown here is derived from an EMBL/GenBank/DDBJ whole genome shotgun (WGS) entry which is preliminary data.</text>
</comment>
<proteinExistence type="predicted"/>
<sequence length="120" mass="12594">MAEELKTVLGFDASQAINTLVKLDSQLTGYTTTMAAAANSTTGFNAAAKNVDATLGQLSNAQQGVVASQNNLVASTKKVTKSTKTTSSAVTDAAKKTKKATKTMMLSWQSMARINHQCSF</sequence>
<gene>
    <name evidence="1" type="ORF">LCGC14_2226920</name>
</gene>
<protein>
    <submittedName>
        <fullName evidence="1">Uncharacterized protein</fullName>
    </submittedName>
</protein>
<reference evidence="1" key="1">
    <citation type="journal article" date="2015" name="Nature">
        <title>Complex archaea that bridge the gap between prokaryotes and eukaryotes.</title>
        <authorList>
            <person name="Spang A."/>
            <person name="Saw J.H."/>
            <person name="Jorgensen S.L."/>
            <person name="Zaremba-Niedzwiedzka K."/>
            <person name="Martijn J."/>
            <person name="Lind A.E."/>
            <person name="van Eijk R."/>
            <person name="Schleper C."/>
            <person name="Guy L."/>
            <person name="Ettema T.J."/>
        </authorList>
    </citation>
    <scope>NUCLEOTIDE SEQUENCE</scope>
</reference>
<evidence type="ECO:0000313" key="1">
    <source>
        <dbReference type="EMBL" id="KKL58284.1"/>
    </source>
</evidence>
<dbReference type="EMBL" id="LAZR01029878">
    <property type="protein sequence ID" value="KKL58284.1"/>
    <property type="molecule type" value="Genomic_DNA"/>
</dbReference>
<name>A0A0F9D9H9_9ZZZZ</name>